<keyword evidence="3" id="KW-0862">Zinc</keyword>
<keyword evidence="2 5" id="KW-0863">Zinc-finger</keyword>
<evidence type="ECO:0000313" key="8">
    <source>
        <dbReference type="EMBL" id="CAL1606947.1"/>
    </source>
</evidence>
<sequence>MVDNCCAPGCTNKRGKKKGTSFYRIPKDAERRAKWISAIKRARSTQNKTERWDPPAVGFRLCSDHFISGRKSDNPLSPDFVPTIFNYVPSPEKRKRKMRLEVFNRRQKAKLQKMEQTKLSAKAIPPSPSLRALTLLPLLREAAVSLGPWSCAGGEPHTVVGGPVGTYVGLGGVSAALGNAFCSFWLSEAQVVSLPACITEDRTTTASVNSQNIGPSMPERVASLELPALVDQDAERPEPEGAHSFATPAGSSSLFGSVELCWWGASHSGWWPCWHVCGLGRRERCPGKRLLLVLLALNYAQRRLRARLRSGSGGPVLSLIAGPSCTSRGSLETANHHKYTNSEPRFHRRSSSCLHCSGLTPQARVAPVVDTDHQY</sequence>
<dbReference type="PANTHER" id="PTHR46600">
    <property type="entry name" value="THAP DOMAIN-CONTAINING"/>
    <property type="match status" value="1"/>
</dbReference>
<evidence type="ECO:0000259" key="7">
    <source>
        <dbReference type="PROSITE" id="PS50950"/>
    </source>
</evidence>
<feature type="domain" description="THAP-type" evidence="7">
    <location>
        <begin position="1"/>
        <end position="85"/>
    </location>
</feature>
<accession>A0AAV2M0T7</accession>
<dbReference type="SMART" id="SM00692">
    <property type="entry name" value="DM3"/>
    <property type="match status" value="1"/>
</dbReference>
<keyword evidence="6" id="KW-0131">Cell cycle</keyword>
<evidence type="ECO:0000256" key="6">
    <source>
        <dbReference type="RuleBase" id="RU369073"/>
    </source>
</evidence>
<dbReference type="GO" id="GO:0005654">
    <property type="term" value="C:nucleoplasm"/>
    <property type="evidence" value="ECO:0007669"/>
    <property type="project" value="UniProtKB-SubCell"/>
</dbReference>
<comment type="function">
    <text evidence="6">DNA-binding transcription regulator that regulates endothelial cell proliferation and G1/S cell-cycle progression. Specifically binds the 5'-[AT]NTNN[GT]GGCA[AGT]-3' core DNA sequence and acts by modulating expression of pRB-E2F cell-cycle target genes.</text>
</comment>
<organism evidence="8 9">
    <name type="scientific">Knipowitschia caucasica</name>
    <name type="common">Caucasian dwarf goby</name>
    <name type="synonym">Pomatoschistus caucasicus</name>
    <dbReference type="NCBI Taxonomy" id="637954"/>
    <lineage>
        <taxon>Eukaryota</taxon>
        <taxon>Metazoa</taxon>
        <taxon>Chordata</taxon>
        <taxon>Craniata</taxon>
        <taxon>Vertebrata</taxon>
        <taxon>Euteleostomi</taxon>
        <taxon>Actinopterygii</taxon>
        <taxon>Neopterygii</taxon>
        <taxon>Teleostei</taxon>
        <taxon>Neoteleostei</taxon>
        <taxon>Acanthomorphata</taxon>
        <taxon>Gobiaria</taxon>
        <taxon>Gobiiformes</taxon>
        <taxon>Gobioidei</taxon>
        <taxon>Gobiidae</taxon>
        <taxon>Gobiinae</taxon>
        <taxon>Knipowitschia</taxon>
    </lineage>
</organism>
<dbReference type="GO" id="GO:0003700">
    <property type="term" value="F:DNA-binding transcription factor activity"/>
    <property type="evidence" value="ECO:0007669"/>
    <property type="project" value="UniProtKB-UniRule"/>
</dbReference>
<evidence type="ECO:0000256" key="4">
    <source>
        <dbReference type="ARBA" id="ARBA00023125"/>
    </source>
</evidence>
<evidence type="ECO:0000313" key="9">
    <source>
        <dbReference type="Proteomes" id="UP001497482"/>
    </source>
</evidence>
<dbReference type="GO" id="GO:0008270">
    <property type="term" value="F:zinc ion binding"/>
    <property type="evidence" value="ECO:0007669"/>
    <property type="project" value="UniProtKB-KW"/>
</dbReference>
<dbReference type="EMBL" id="OZ035827">
    <property type="protein sequence ID" value="CAL1606947.1"/>
    <property type="molecule type" value="Genomic_DNA"/>
</dbReference>
<dbReference type="Pfam" id="PF05485">
    <property type="entry name" value="THAP"/>
    <property type="match status" value="1"/>
</dbReference>
<dbReference type="Proteomes" id="UP001497482">
    <property type="component" value="Chromosome 5"/>
</dbReference>
<dbReference type="InterPro" id="IPR026516">
    <property type="entry name" value="THAP1/10"/>
</dbReference>
<evidence type="ECO:0000256" key="1">
    <source>
        <dbReference type="ARBA" id="ARBA00022723"/>
    </source>
</evidence>
<keyword evidence="6" id="KW-0805">Transcription regulation</keyword>
<comment type="subcellular location">
    <subcellularLocation>
        <location evidence="6">Nucleus</location>
        <location evidence="6">Nucleoplasm</location>
    </subcellularLocation>
</comment>
<name>A0AAV2M0T7_KNICA</name>
<dbReference type="GO" id="GO:0043565">
    <property type="term" value="F:sequence-specific DNA binding"/>
    <property type="evidence" value="ECO:0007669"/>
    <property type="project" value="UniProtKB-UniRule"/>
</dbReference>
<keyword evidence="1" id="KW-0479">Metal-binding</keyword>
<evidence type="ECO:0000256" key="3">
    <source>
        <dbReference type="ARBA" id="ARBA00022833"/>
    </source>
</evidence>
<protein>
    <recommendedName>
        <fullName evidence="6">THAP domain-containing protein 1</fullName>
    </recommendedName>
</protein>
<keyword evidence="6" id="KW-0539">Nucleus</keyword>
<comment type="similarity">
    <text evidence="6">Belongs to the THAP1 family.</text>
</comment>
<dbReference type="InterPro" id="IPR006612">
    <property type="entry name" value="THAP_Znf"/>
</dbReference>
<evidence type="ECO:0000256" key="5">
    <source>
        <dbReference type="PROSITE-ProRule" id="PRU00309"/>
    </source>
</evidence>
<dbReference type="PANTHER" id="PTHR46600:SF11">
    <property type="entry name" value="THAP DOMAIN-CONTAINING PROTEIN 10"/>
    <property type="match status" value="1"/>
</dbReference>
<keyword evidence="6" id="KW-0804">Transcription</keyword>
<gene>
    <name evidence="8" type="ORF">KC01_LOCUS34040</name>
</gene>
<dbReference type="GO" id="GO:0001935">
    <property type="term" value="P:endothelial cell proliferation"/>
    <property type="evidence" value="ECO:0007669"/>
    <property type="project" value="UniProtKB-UniRule"/>
</dbReference>
<evidence type="ECO:0000256" key="2">
    <source>
        <dbReference type="ARBA" id="ARBA00022771"/>
    </source>
</evidence>
<dbReference type="SMART" id="SM00980">
    <property type="entry name" value="THAP"/>
    <property type="match status" value="1"/>
</dbReference>
<dbReference type="AlphaFoldDB" id="A0AAV2M0T7"/>
<keyword evidence="6" id="KW-0175">Coiled coil</keyword>
<proteinExistence type="inferred from homology"/>
<dbReference type="PROSITE" id="PS50950">
    <property type="entry name" value="ZF_THAP"/>
    <property type="match status" value="1"/>
</dbReference>
<keyword evidence="4 5" id="KW-0238">DNA-binding</keyword>
<dbReference type="SUPFAM" id="SSF57716">
    <property type="entry name" value="Glucocorticoid receptor-like (DNA-binding domain)"/>
    <property type="match status" value="1"/>
</dbReference>
<keyword evidence="9" id="KW-1185">Reference proteome</keyword>
<reference evidence="8 9" key="1">
    <citation type="submission" date="2024-04" db="EMBL/GenBank/DDBJ databases">
        <authorList>
            <person name="Waldvogel A.-M."/>
            <person name="Schoenle A."/>
        </authorList>
    </citation>
    <scope>NUCLEOTIDE SEQUENCE [LARGE SCALE GENOMIC DNA]</scope>
</reference>